<gene>
    <name evidence="1" type="ORF">ASZ90_005314</name>
</gene>
<dbReference type="EMBL" id="LNQE01000806">
    <property type="protein sequence ID" value="KUG24878.1"/>
    <property type="molecule type" value="Genomic_DNA"/>
</dbReference>
<dbReference type="AlphaFoldDB" id="A0A0W8FVY0"/>
<proteinExistence type="predicted"/>
<sequence length="216" mass="25215">MNVISAEDVLELMKSDSLLTRFIDISVPIPNNFRGSGEIKLILIGQDPTVKIAESRKNINTVLNLDKNGSIKKYVVRICDAIGIKLEENVFATNFAKNFFVSPPASMKEIDVLKESKKYWLPLLQSEIKEFPKAKIISLGEPILNVLVKDNFNKYVRFYWNYTKDWEARNDFSFGRIEEYQNEIDRVIYPLPHRPALRIRFYKEKLEDYLKFVAEN</sequence>
<name>A0A0W8FVY0_9ZZZZ</name>
<evidence type="ECO:0008006" key="2">
    <source>
        <dbReference type="Google" id="ProtNLM"/>
    </source>
</evidence>
<organism evidence="1">
    <name type="scientific">hydrocarbon metagenome</name>
    <dbReference type="NCBI Taxonomy" id="938273"/>
    <lineage>
        <taxon>unclassified sequences</taxon>
        <taxon>metagenomes</taxon>
        <taxon>ecological metagenomes</taxon>
    </lineage>
</organism>
<accession>A0A0W8FVY0</accession>
<protein>
    <recommendedName>
        <fullName evidence="2">Uracil-DNA glycosylase-like domain-containing protein</fullName>
    </recommendedName>
</protein>
<comment type="caution">
    <text evidence="1">The sequence shown here is derived from an EMBL/GenBank/DDBJ whole genome shotgun (WGS) entry which is preliminary data.</text>
</comment>
<reference evidence="1" key="1">
    <citation type="journal article" date="2015" name="Proc. Natl. Acad. Sci. U.S.A.">
        <title>Networks of energetic and metabolic interactions define dynamics in microbial communities.</title>
        <authorList>
            <person name="Embree M."/>
            <person name="Liu J.K."/>
            <person name="Al-Bassam M.M."/>
            <person name="Zengler K."/>
        </authorList>
    </citation>
    <scope>NUCLEOTIDE SEQUENCE</scope>
</reference>
<evidence type="ECO:0000313" key="1">
    <source>
        <dbReference type="EMBL" id="KUG24878.1"/>
    </source>
</evidence>